<organism>
    <name type="scientific">Leptospira interrogans</name>
    <dbReference type="NCBI Taxonomy" id="173"/>
    <lineage>
        <taxon>Bacteria</taxon>
        <taxon>Pseudomonadati</taxon>
        <taxon>Spirochaetota</taxon>
        <taxon>Spirochaetia</taxon>
        <taxon>Leptospirales</taxon>
        <taxon>Leptospiraceae</taxon>
        <taxon>Leptospira</taxon>
    </lineage>
</organism>
<keyword id="KW-0903">Direct protein sequencing</keyword>
<dbReference type="AlphaFoldDB" id="Q9R5K3"/>
<protein>
    <submittedName>
        <fullName>34 kDa periplasmic flagella core protein</fullName>
    </submittedName>
</protein>
<sequence length="30" mass="3464">MIINHNLAAINSHRVLKFQNNEVAKNMETL</sequence>
<reference key="1">
    <citation type="journal article" date="1992" name="J. Bacteriol.">
        <title>Characterization of the periplasmic flagellum proteins of Leptospira interrogans.</title>
        <authorList>
            <person name="Trueba G.A."/>
            <person name="Bolin C.A."/>
            <person name="Zuerner R.L."/>
        </authorList>
    </citation>
    <scope>PROTEIN SEQUENCE</scope>
</reference>
<name>Q9R5K3_LEPIR</name>
<proteinExistence type="evidence at protein level"/>
<dbReference type="PIR" id="A44913">
    <property type="entry name" value="A44913"/>
</dbReference>
<accession>Q9R5K3</accession>